<protein>
    <recommendedName>
        <fullName evidence="12">Histidinol-phosphate aminotransferase</fullName>
        <ecNumber evidence="12">2.6.1.9</ecNumber>
    </recommendedName>
    <alternativeName>
        <fullName evidence="12">Imidazole acetol-phosphate transaminase</fullName>
    </alternativeName>
</protein>
<comment type="catalytic activity">
    <reaction evidence="11 12">
        <text>L-histidinol phosphate + 2-oxoglutarate = 3-(imidazol-4-yl)-2-oxopropyl phosphate + L-glutamate</text>
        <dbReference type="Rhea" id="RHEA:23744"/>
        <dbReference type="ChEBI" id="CHEBI:16810"/>
        <dbReference type="ChEBI" id="CHEBI:29985"/>
        <dbReference type="ChEBI" id="CHEBI:57766"/>
        <dbReference type="ChEBI" id="CHEBI:57980"/>
        <dbReference type="EC" id="2.6.1.9"/>
    </reaction>
</comment>
<dbReference type="Proteomes" id="UP001141933">
    <property type="component" value="Unassembled WGS sequence"/>
</dbReference>
<proteinExistence type="inferred from homology"/>
<sequence>MKSLQELTRPNIWNLKPYSSARDEYSGAEASVFLDANENPYNHPNNRYPDPLQHELKSIIASVKKVRTEEIFLGNGSDEAIDLVFRAFCRPGVDNVVAIDPTYGMYQVCADVNDVEYRKVLLDKDFQFKAADLLAASDEHTKLIFLCSPNNPTGNTLNRKEIYSLLSDFQGIVVLDEAYIDFANQPSFLEELSEHPNLIVLHTFSKAWGCAAIRLGMAFASPQIIQILNKIKYPYNVNRLTQHEAILMSQKHYEVQRWVKSLLEERKRLIDEFSALDCCLHIYPTEANFFLAKVTDAKQIYEYLVQQGIIVRNRTHIALCHNCLRITIGTRPENDALLEALKQFHPSQAL</sequence>
<dbReference type="InterPro" id="IPR001917">
    <property type="entry name" value="Aminotrans_II_pyridoxalP_BS"/>
</dbReference>
<reference evidence="14" key="1">
    <citation type="submission" date="2022-12" db="EMBL/GenBank/DDBJ databases">
        <title>Phocaeicola acetigenes sp. nov., isolated feces from a healthy human.</title>
        <authorList>
            <person name="Do H."/>
            <person name="Ha Y.B."/>
            <person name="Kim J.-S."/>
            <person name="Suh M.K."/>
            <person name="Kim H.S."/>
            <person name="Lee J.-S."/>
        </authorList>
    </citation>
    <scope>NUCLEOTIDE SEQUENCE</scope>
    <source>
        <strain evidence="14">KGMB11183</strain>
    </source>
</reference>
<dbReference type="EC" id="2.6.1.9" evidence="12"/>
<keyword evidence="9 12" id="KW-0663">Pyridoxal phosphate</keyword>
<keyword evidence="10 12" id="KW-0368">Histidine biosynthesis</keyword>
<evidence type="ECO:0000256" key="6">
    <source>
        <dbReference type="ARBA" id="ARBA00022576"/>
    </source>
</evidence>
<dbReference type="SUPFAM" id="SSF53383">
    <property type="entry name" value="PLP-dependent transferases"/>
    <property type="match status" value="1"/>
</dbReference>
<comment type="subunit">
    <text evidence="5 12">Homodimer.</text>
</comment>
<evidence type="ECO:0000256" key="4">
    <source>
        <dbReference type="ARBA" id="ARBA00007970"/>
    </source>
</evidence>
<evidence type="ECO:0000256" key="12">
    <source>
        <dbReference type="HAMAP-Rule" id="MF_01023"/>
    </source>
</evidence>
<feature type="modified residue" description="N6-(pyridoxal phosphate)lysine" evidence="12">
    <location>
        <position position="206"/>
    </location>
</feature>
<dbReference type="CDD" id="cd00609">
    <property type="entry name" value="AAT_like"/>
    <property type="match status" value="1"/>
</dbReference>
<dbReference type="PANTHER" id="PTHR42885:SF2">
    <property type="entry name" value="HISTIDINOL-PHOSPHATE AMINOTRANSFERASE"/>
    <property type="match status" value="1"/>
</dbReference>
<evidence type="ECO:0000256" key="1">
    <source>
        <dbReference type="ARBA" id="ARBA00001933"/>
    </source>
</evidence>
<dbReference type="PROSITE" id="PS00599">
    <property type="entry name" value="AA_TRANSFER_CLASS_2"/>
    <property type="match status" value="1"/>
</dbReference>
<keyword evidence="8 12" id="KW-0808">Transferase</keyword>
<organism evidence="14 15">
    <name type="scientific">Phocaeicola acetigenes</name>
    <dbReference type="NCBI Taxonomy" id="3016083"/>
    <lineage>
        <taxon>Bacteria</taxon>
        <taxon>Pseudomonadati</taxon>
        <taxon>Bacteroidota</taxon>
        <taxon>Bacteroidia</taxon>
        <taxon>Bacteroidales</taxon>
        <taxon>Bacteroidaceae</taxon>
        <taxon>Phocaeicola</taxon>
    </lineage>
</organism>
<comment type="cofactor">
    <cofactor evidence="1 12">
        <name>pyridoxal 5'-phosphate</name>
        <dbReference type="ChEBI" id="CHEBI:597326"/>
    </cofactor>
</comment>
<feature type="domain" description="Aminotransferase class I/classII large" evidence="13">
    <location>
        <begin position="41"/>
        <end position="341"/>
    </location>
</feature>
<evidence type="ECO:0000256" key="11">
    <source>
        <dbReference type="ARBA" id="ARBA00047481"/>
    </source>
</evidence>
<dbReference type="PANTHER" id="PTHR42885">
    <property type="entry name" value="HISTIDINOL-PHOSPHATE AMINOTRANSFERASE-RELATED"/>
    <property type="match status" value="1"/>
</dbReference>
<dbReference type="Gene3D" id="3.40.640.10">
    <property type="entry name" value="Type I PLP-dependent aspartate aminotransferase-like (Major domain)"/>
    <property type="match status" value="1"/>
</dbReference>
<dbReference type="InterPro" id="IPR015421">
    <property type="entry name" value="PyrdxlP-dep_Trfase_major"/>
</dbReference>
<evidence type="ECO:0000256" key="10">
    <source>
        <dbReference type="ARBA" id="ARBA00023102"/>
    </source>
</evidence>
<evidence type="ECO:0000256" key="8">
    <source>
        <dbReference type="ARBA" id="ARBA00022679"/>
    </source>
</evidence>
<dbReference type="Gene3D" id="3.90.1150.10">
    <property type="entry name" value="Aspartate Aminotransferase, domain 1"/>
    <property type="match status" value="1"/>
</dbReference>
<comment type="similarity">
    <text evidence="4 12">Belongs to the class-II pyridoxal-phosphate-dependent aminotransferase family. Histidinol-phosphate aminotransferase subfamily.</text>
</comment>
<dbReference type="Pfam" id="PF00155">
    <property type="entry name" value="Aminotran_1_2"/>
    <property type="match status" value="1"/>
</dbReference>
<dbReference type="InterPro" id="IPR015422">
    <property type="entry name" value="PyrdxlP-dep_Trfase_small"/>
</dbReference>
<evidence type="ECO:0000256" key="7">
    <source>
        <dbReference type="ARBA" id="ARBA00022605"/>
    </source>
</evidence>
<evidence type="ECO:0000313" key="15">
    <source>
        <dbReference type="Proteomes" id="UP001141933"/>
    </source>
</evidence>
<dbReference type="RefSeq" id="WP_269878901.1">
    <property type="nucleotide sequence ID" value="NZ_JAPZVM010000014.1"/>
</dbReference>
<dbReference type="EMBL" id="JAPZVM010000014">
    <property type="protein sequence ID" value="MCZ8373565.1"/>
    <property type="molecule type" value="Genomic_DNA"/>
</dbReference>
<evidence type="ECO:0000256" key="9">
    <source>
        <dbReference type="ARBA" id="ARBA00022898"/>
    </source>
</evidence>
<dbReference type="HAMAP" id="MF_01023">
    <property type="entry name" value="HisC_aminotrans_2"/>
    <property type="match status" value="1"/>
</dbReference>
<evidence type="ECO:0000256" key="5">
    <source>
        <dbReference type="ARBA" id="ARBA00011738"/>
    </source>
</evidence>
<dbReference type="InterPro" id="IPR005861">
    <property type="entry name" value="HisP_aminotrans"/>
</dbReference>
<dbReference type="InterPro" id="IPR015424">
    <property type="entry name" value="PyrdxlP-dep_Trfase"/>
</dbReference>
<keyword evidence="15" id="KW-1185">Reference proteome</keyword>
<comment type="pathway">
    <text evidence="3">Lipid metabolism.</text>
</comment>
<dbReference type="NCBIfam" id="TIGR01141">
    <property type="entry name" value="hisC"/>
    <property type="match status" value="1"/>
</dbReference>
<gene>
    <name evidence="12 14" type="primary">hisC</name>
    <name evidence="14" type="ORF">O6P32_12750</name>
</gene>
<evidence type="ECO:0000313" key="14">
    <source>
        <dbReference type="EMBL" id="MCZ8373565.1"/>
    </source>
</evidence>
<keyword evidence="7 12" id="KW-0028">Amino-acid biosynthesis</keyword>
<comment type="caution">
    <text evidence="14">The sequence shown here is derived from an EMBL/GenBank/DDBJ whole genome shotgun (WGS) entry which is preliminary data.</text>
</comment>
<evidence type="ECO:0000259" key="13">
    <source>
        <dbReference type="Pfam" id="PF00155"/>
    </source>
</evidence>
<comment type="pathway">
    <text evidence="2 12">Amino-acid biosynthesis; L-histidine biosynthesis; L-histidine from 5-phospho-alpha-D-ribose 1-diphosphate: step 7/9.</text>
</comment>
<dbReference type="GO" id="GO:0004400">
    <property type="term" value="F:histidinol-phosphate transaminase activity"/>
    <property type="evidence" value="ECO:0007669"/>
    <property type="project" value="UniProtKB-EC"/>
</dbReference>
<evidence type="ECO:0000256" key="3">
    <source>
        <dbReference type="ARBA" id="ARBA00005189"/>
    </source>
</evidence>
<evidence type="ECO:0000256" key="2">
    <source>
        <dbReference type="ARBA" id="ARBA00005011"/>
    </source>
</evidence>
<name>A0ABT4PKJ8_9BACT</name>
<accession>A0ABT4PKJ8</accession>
<dbReference type="InterPro" id="IPR004839">
    <property type="entry name" value="Aminotransferase_I/II_large"/>
</dbReference>
<keyword evidence="6 12" id="KW-0032">Aminotransferase</keyword>